<accession>A0A4V2RE03</accession>
<organism evidence="2 3">
    <name type="scientific">Mesobacillus foraminis</name>
    <dbReference type="NCBI Taxonomy" id="279826"/>
    <lineage>
        <taxon>Bacteria</taxon>
        <taxon>Bacillati</taxon>
        <taxon>Bacillota</taxon>
        <taxon>Bacilli</taxon>
        <taxon>Bacillales</taxon>
        <taxon>Bacillaceae</taxon>
        <taxon>Mesobacillus</taxon>
    </lineage>
</organism>
<dbReference type="Proteomes" id="UP000295689">
    <property type="component" value="Unassembled WGS sequence"/>
</dbReference>
<evidence type="ECO:0000313" key="3">
    <source>
        <dbReference type="Proteomes" id="UP000295689"/>
    </source>
</evidence>
<dbReference type="AlphaFoldDB" id="A0A4V2RE03"/>
<dbReference type="EMBL" id="SLVV01000003">
    <property type="protein sequence ID" value="TCN26840.1"/>
    <property type="molecule type" value="Genomic_DNA"/>
</dbReference>
<protein>
    <submittedName>
        <fullName evidence="2">Uncharacterized protein</fullName>
    </submittedName>
</protein>
<dbReference type="RefSeq" id="WP_132003535.1">
    <property type="nucleotide sequence ID" value="NZ_JABUHM010000002.1"/>
</dbReference>
<feature type="transmembrane region" description="Helical" evidence="1">
    <location>
        <begin position="64"/>
        <end position="87"/>
    </location>
</feature>
<proteinExistence type="predicted"/>
<evidence type="ECO:0000256" key="1">
    <source>
        <dbReference type="SAM" id="Phobius"/>
    </source>
</evidence>
<keyword evidence="1" id="KW-0812">Transmembrane</keyword>
<comment type="caution">
    <text evidence="2">The sequence shown here is derived from an EMBL/GenBank/DDBJ whole genome shotgun (WGS) entry which is preliminary data.</text>
</comment>
<evidence type="ECO:0000313" key="2">
    <source>
        <dbReference type="EMBL" id="TCN26840.1"/>
    </source>
</evidence>
<sequence length="189" mass="21970">MSEKQLYGEIYHYKEQLSEATTRFWNQYSGPDTWYFWFNLAAILLPLLYLYFKVDKRRLFEISFYGYTAHVLWSNADYILSSCNFLAHPHSLLQAVPGGISVTAVIFPVTFMLLYQYCTNKSKNFYLYGIGASIIFAYGFGYVSKELGLLKMHNGMNLTFLFLIDIAVAFISLWATRLFLKIKSKKQGE</sequence>
<name>A0A4V2RE03_9BACI</name>
<keyword evidence="3" id="KW-1185">Reference proteome</keyword>
<gene>
    <name evidence="2" type="ORF">EV146_103365</name>
</gene>
<feature type="transmembrane region" description="Helical" evidence="1">
    <location>
        <begin position="99"/>
        <end position="118"/>
    </location>
</feature>
<keyword evidence="1" id="KW-0472">Membrane</keyword>
<feature type="transmembrane region" description="Helical" evidence="1">
    <location>
        <begin position="156"/>
        <end position="180"/>
    </location>
</feature>
<keyword evidence="1" id="KW-1133">Transmembrane helix</keyword>
<feature type="transmembrane region" description="Helical" evidence="1">
    <location>
        <begin position="34"/>
        <end position="52"/>
    </location>
</feature>
<feature type="transmembrane region" description="Helical" evidence="1">
    <location>
        <begin position="125"/>
        <end position="144"/>
    </location>
</feature>
<reference evidence="2 3" key="1">
    <citation type="journal article" date="2015" name="Stand. Genomic Sci.">
        <title>Genomic Encyclopedia of Bacterial and Archaeal Type Strains, Phase III: the genomes of soil and plant-associated and newly described type strains.</title>
        <authorList>
            <person name="Whitman W.B."/>
            <person name="Woyke T."/>
            <person name="Klenk H.P."/>
            <person name="Zhou Y."/>
            <person name="Lilburn T.G."/>
            <person name="Beck B.J."/>
            <person name="De Vos P."/>
            <person name="Vandamme P."/>
            <person name="Eisen J.A."/>
            <person name="Garrity G."/>
            <person name="Hugenholtz P."/>
            <person name="Kyrpides N.C."/>
        </authorList>
    </citation>
    <scope>NUCLEOTIDE SEQUENCE [LARGE SCALE GENOMIC DNA]</scope>
    <source>
        <strain evidence="2 3">CV53</strain>
    </source>
</reference>